<dbReference type="GO" id="GO:0032259">
    <property type="term" value="P:methylation"/>
    <property type="evidence" value="ECO:0007669"/>
    <property type="project" value="UniProtKB-KW"/>
</dbReference>
<protein>
    <submittedName>
        <fullName evidence="1">Class I SAM-dependent methyltransferase</fullName>
    </submittedName>
</protein>
<dbReference type="Pfam" id="PF13489">
    <property type="entry name" value="Methyltransf_23"/>
    <property type="match status" value="1"/>
</dbReference>
<comment type="caution">
    <text evidence="1">The sequence shown here is derived from an EMBL/GenBank/DDBJ whole genome shotgun (WGS) entry which is preliminary data.</text>
</comment>
<dbReference type="EMBL" id="JAAIKD010000001">
    <property type="protein sequence ID" value="NEV92987.1"/>
    <property type="molecule type" value="Genomic_DNA"/>
</dbReference>
<gene>
    <name evidence="1" type="ORF">G3567_02350</name>
</gene>
<sequence>MHMEVSELNIKDEAYTQEEFSLKPDKNGVLQTSPKPSGLSKYYEFGGYISHRSEPKTLIHNIYNLVKNQMFKTKFKCLTSYSNAIETVLDFGCGTGEFVTYLKKKGVAAEGIEPTSLAYQKARQKNIQVYKSLSETKSNYDAITLFHVLEHVDDYETTIEELVLKLNTKGLLLIAVPNYKSYDANYYKEKWAAWDVPRHLWHFNRTNIKELAQRHNLELIKITPMPFDAFYISMVSESYKSNSKLKGILTGLISNLKAMSTKEYSSNLFLLQKKA</sequence>
<reference evidence="1 2" key="1">
    <citation type="submission" date="2020-02" db="EMBL/GenBank/DDBJ databases">
        <title>Flavobacteriaceae Psychroflexus bacterium YR1-1, complete genome.</title>
        <authorList>
            <person name="Li Y."/>
            <person name="Wu S."/>
        </authorList>
    </citation>
    <scope>NUCLEOTIDE SEQUENCE [LARGE SCALE GENOMIC DNA]</scope>
    <source>
        <strain evidence="1 2">YR1-1</strain>
    </source>
</reference>
<keyword evidence="1" id="KW-0808">Transferase</keyword>
<proteinExistence type="predicted"/>
<keyword evidence="1" id="KW-0489">Methyltransferase</keyword>
<dbReference type="InterPro" id="IPR029063">
    <property type="entry name" value="SAM-dependent_MTases_sf"/>
</dbReference>
<dbReference type="Gene3D" id="3.40.50.150">
    <property type="entry name" value="Vaccinia Virus protein VP39"/>
    <property type="match status" value="1"/>
</dbReference>
<dbReference type="Proteomes" id="UP000478505">
    <property type="component" value="Unassembled WGS sequence"/>
</dbReference>
<dbReference type="GO" id="GO:0008168">
    <property type="term" value="F:methyltransferase activity"/>
    <property type="evidence" value="ECO:0007669"/>
    <property type="project" value="UniProtKB-KW"/>
</dbReference>
<organism evidence="1 2">
    <name type="scientific">Psychroflexus aurantiacus</name>
    <dbReference type="NCBI Taxonomy" id="2709310"/>
    <lineage>
        <taxon>Bacteria</taxon>
        <taxon>Pseudomonadati</taxon>
        <taxon>Bacteroidota</taxon>
        <taxon>Flavobacteriia</taxon>
        <taxon>Flavobacteriales</taxon>
        <taxon>Flavobacteriaceae</taxon>
        <taxon>Psychroflexus</taxon>
    </lineage>
</organism>
<evidence type="ECO:0000313" key="2">
    <source>
        <dbReference type="Proteomes" id="UP000478505"/>
    </source>
</evidence>
<dbReference type="AlphaFoldDB" id="A0A6B3R1R2"/>
<dbReference type="SUPFAM" id="SSF53335">
    <property type="entry name" value="S-adenosyl-L-methionine-dependent methyltransferases"/>
    <property type="match status" value="1"/>
</dbReference>
<accession>A0A6B3R1R2</accession>
<evidence type="ECO:0000313" key="1">
    <source>
        <dbReference type="EMBL" id="NEV92987.1"/>
    </source>
</evidence>
<dbReference type="PANTHER" id="PTHR43861">
    <property type="entry name" value="TRANS-ACONITATE 2-METHYLTRANSFERASE-RELATED"/>
    <property type="match status" value="1"/>
</dbReference>
<keyword evidence="2" id="KW-1185">Reference proteome</keyword>
<name>A0A6B3R1R2_9FLAO</name>
<dbReference type="CDD" id="cd02440">
    <property type="entry name" value="AdoMet_MTases"/>
    <property type="match status" value="1"/>
</dbReference>